<gene>
    <name evidence="1" type="ORF">KT99_02447</name>
</gene>
<dbReference type="STRING" id="314608.KT99_02447"/>
<accession>A9CXQ9</accession>
<reference evidence="1 2" key="1">
    <citation type="submission" date="2007-10" db="EMBL/GenBank/DDBJ databases">
        <authorList>
            <person name="Yayanos A."/>
            <person name="Ferriera S."/>
            <person name="Johnson J."/>
            <person name="Kravitz S."/>
            <person name="Halpern A."/>
            <person name="Remington K."/>
            <person name="Beeson K."/>
            <person name="Tran B."/>
            <person name="Rogers Y.-H."/>
            <person name="Friedman R."/>
            <person name="Venter J.C."/>
        </authorList>
    </citation>
    <scope>NUCLEOTIDE SEQUENCE [LARGE SCALE GENOMIC DNA]</scope>
    <source>
        <strain evidence="1 2">KT99</strain>
    </source>
</reference>
<dbReference type="InterPro" id="IPR029016">
    <property type="entry name" value="GAF-like_dom_sf"/>
</dbReference>
<dbReference type="EMBL" id="ABIC01000003">
    <property type="protein sequence ID" value="EDQ02336.1"/>
    <property type="molecule type" value="Genomic_DNA"/>
</dbReference>
<dbReference type="Proteomes" id="UP000005839">
    <property type="component" value="Unassembled WGS sequence"/>
</dbReference>
<dbReference type="Gene3D" id="3.30.450.40">
    <property type="match status" value="1"/>
</dbReference>
<protein>
    <submittedName>
        <fullName evidence="1">Sigma-54 dependent transcriptional regulator</fullName>
    </submittedName>
</protein>
<proteinExistence type="predicted"/>
<evidence type="ECO:0000313" key="2">
    <source>
        <dbReference type="Proteomes" id="UP000005839"/>
    </source>
</evidence>
<sequence length="90" mass="10388">MTLKLGAQQENMQDWLADPWLRSQGAGLTEACLPEEMRLDRGALEQRNFHHKQLIELVENHALPLFSQLMSHTSSRLILSDCEGYVLCHW</sequence>
<dbReference type="AlphaFoldDB" id="A9CXQ9"/>
<keyword evidence="2" id="KW-1185">Reference proteome</keyword>
<organism evidence="1 2">
    <name type="scientific">Shewanella benthica KT99</name>
    <dbReference type="NCBI Taxonomy" id="314608"/>
    <lineage>
        <taxon>Bacteria</taxon>
        <taxon>Pseudomonadati</taxon>
        <taxon>Pseudomonadota</taxon>
        <taxon>Gammaproteobacteria</taxon>
        <taxon>Alteromonadales</taxon>
        <taxon>Shewanellaceae</taxon>
        <taxon>Shewanella</taxon>
    </lineage>
</organism>
<name>A9CXQ9_9GAMM</name>
<evidence type="ECO:0000313" key="1">
    <source>
        <dbReference type="EMBL" id="EDQ02336.1"/>
    </source>
</evidence>
<comment type="caution">
    <text evidence="1">The sequence shown here is derived from an EMBL/GenBank/DDBJ whole genome shotgun (WGS) entry which is preliminary data.</text>
</comment>